<dbReference type="Proteomes" id="UP000615446">
    <property type="component" value="Unassembled WGS sequence"/>
</dbReference>
<name>A0A8H3L2B8_9GLOM</name>
<gene>
    <name evidence="1" type="ORF">RCL2_000487300</name>
</gene>
<comment type="caution">
    <text evidence="1">The sequence shown here is derived from an EMBL/GenBank/DDBJ whole genome shotgun (WGS) entry which is preliminary data.</text>
</comment>
<sequence length="1033" mass="121403">MWFIAAVYKKKKLLSEDAVEMESTETFGDLLFEILGYDIFDQPIVIQFYNKLTKNWTNVKYGLSANLSLCKKFQPCQIKFTLKEQENLEKEDRQKVNGLCEIMKASRILRLPKERNFVTRYDLLYNDLVKLLKVESLGWYGEHYESTGSGFIKALADLLWYVDPHHEKLKLRCYVIPEIFLSLSQYKIKSSYNLFYYAGKHKKEQLKREKLEDHLKAIIHFVTQLWAGQEYWKSFISNIFELCHNIRKYVSYLESVNNEMITNHSRSEPTQNLLDNITLEIRYKQKNFNLKFKAISDLLQNSDFYELHLLNNYLPQDKKVRYEFINELQVNCTFTLYRYYHENYLGTLNFIWKIPDLISEQDKSQEAQMLTLANKMIPSYFTHQMRKNVTEKYSLIAKMAPSVWKLLYNDLAGDNSTPPHELSKEMQEKLRTILELQDADIVMDLRINNGFRGTKFDIFWNKLSEYFNEITPAVHDRYSTSVLYLPIAMSIADLKNIIIKKLEKKYGTPLNSEIYIPSNEYIRLQFWPGIVIANAASKYTGRFEIKYKVQSRQLSKFHADAHYCAALFRYMRLFAIKYRNYCSLICADDKHKVPIGERIATTSGVRNKPSLIPANMELTSSDHDFTKLSLTPSVIFFCDIPTCISDSFYSEQVYVSYKNTVFQPSLALRHSTEFYKNILRQYDGNIPEIFLLYTDGGPDHRNTFGSVQIALICLFLQGNFDFLASVRTAPYHSWMNPAERVMSILNLALQGVFLQKDPINDIFEDIFKGKNTLEEIRSVAQENKKLGLELRNSIKVVQELLSERTKRLKINKKKFQIYTPVSLINIDETFETIHHIDSTLQQEETSMNSLNKHQELQNFMKSHCQIRTYSFQIKKCGDDECKFCLPIRLPKEIFDELKFIPDPMLSTDLKHYQDFDKLYGTETKEYLSSASIYERKYSGRKNALSDEEKTSLEILLDNVIYICGSPITPEMHDLYKKVYVRQKIYCNSPIEAVYYSCHRLKIEIICFYCGDENELLEPDDNLKKKFTTIYPFC</sequence>
<organism evidence="1 2">
    <name type="scientific">Rhizophagus clarus</name>
    <dbReference type="NCBI Taxonomy" id="94130"/>
    <lineage>
        <taxon>Eukaryota</taxon>
        <taxon>Fungi</taxon>
        <taxon>Fungi incertae sedis</taxon>
        <taxon>Mucoromycota</taxon>
        <taxon>Glomeromycotina</taxon>
        <taxon>Glomeromycetes</taxon>
        <taxon>Glomerales</taxon>
        <taxon>Glomeraceae</taxon>
        <taxon>Rhizophagus</taxon>
    </lineage>
</organism>
<accession>A0A8H3L2B8</accession>
<protein>
    <submittedName>
        <fullName evidence="1">Uncharacterized protein</fullName>
    </submittedName>
</protein>
<evidence type="ECO:0000313" key="2">
    <source>
        <dbReference type="Proteomes" id="UP000615446"/>
    </source>
</evidence>
<dbReference type="EMBL" id="BLAL01000030">
    <property type="protein sequence ID" value="GES77506.1"/>
    <property type="molecule type" value="Genomic_DNA"/>
</dbReference>
<reference evidence="1" key="1">
    <citation type="submission" date="2019-10" db="EMBL/GenBank/DDBJ databases">
        <title>Conservation and host-specific expression of non-tandemly repeated heterogenous ribosome RNA gene in arbuscular mycorrhizal fungi.</title>
        <authorList>
            <person name="Maeda T."/>
            <person name="Kobayashi Y."/>
            <person name="Nakagawa T."/>
            <person name="Ezawa T."/>
            <person name="Yamaguchi K."/>
            <person name="Bino T."/>
            <person name="Nishimoto Y."/>
            <person name="Shigenobu S."/>
            <person name="Kawaguchi M."/>
        </authorList>
    </citation>
    <scope>NUCLEOTIDE SEQUENCE</scope>
    <source>
        <strain evidence="1">HR1</strain>
    </source>
</reference>
<evidence type="ECO:0000313" key="1">
    <source>
        <dbReference type="EMBL" id="GES77506.1"/>
    </source>
</evidence>
<proteinExistence type="predicted"/>
<dbReference type="AlphaFoldDB" id="A0A8H3L2B8"/>
<dbReference type="OrthoDB" id="2371840at2759"/>